<reference evidence="1" key="1">
    <citation type="submission" date="2017-05" db="UniProtKB">
        <authorList>
            <consortium name="EnsemblMetazoa"/>
        </authorList>
    </citation>
    <scope>IDENTIFICATION</scope>
</reference>
<protein>
    <submittedName>
        <fullName evidence="1">Uncharacterized protein</fullName>
    </submittedName>
</protein>
<dbReference type="InParanoid" id="A0A1X7TFV5"/>
<accession>A0A1X7TFV5</accession>
<dbReference type="AlphaFoldDB" id="A0A1X7TFV5"/>
<organism evidence="1">
    <name type="scientific">Amphimedon queenslandica</name>
    <name type="common">Sponge</name>
    <dbReference type="NCBI Taxonomy" id="400682"/>
    <lineage>
        <taxon>Eukaryota</taxon>
        <taxon>Metazoa</taxon>
        <taxon>Porifera</taxon>
        <taxon>Demospongiae</taxon>
        <taxon>Heteroscleromorpha</taxon>
        <taxon>Haplosclerida</taxon>
        <taxon>Niphatidae</taxon>
        <taxon>Amphimedon</taxon>
    </lineage>
</organism>
<evidence type="ECO:0000313" key="1">
    <source>
        <dbReference type="EnsemblMetazoa" id="Aqu2.1.13280_001"/>
    </source>
</evidence>
<dbReference type="EnsemblMetazoa" id="Aqu2.1.13280_001">
    <property type="protein sequence ID" value="Aqu2.1.13280_001"/>
    <property type="gene ID" value="Aqu2.1.13280"/>
</dbReference>
<proteinExistence type="predicted"/>
<sequence>MSNALLPIIDLPPNDNTCIHSTSVFSKCQGQKLGIHTPCKTYDQPSLMIATAKIKCKRMNIVCQLEGLHMLTSFMGSIGFMMKGSCHDKALQSVYGGNAVSHYDSITWALLSTSVIN</sequence>
<name>A0A1X7TFV5_AMPQE</name>